<proteinExistence type="predicted"/>
<organism evidence="1 2">
    <name type="scientific">Rehmannia glutinosa</name>
    <name type="common">Chinese foxglove</name>
    <dbReference type="NCBI Taxonomy" id="99300"/>
    <lineage>
        <taxon>Eukaryota</taxon>
        <taxon>Viridiplantae</taxon>
        <taxon>Streptophyta</taxon>
        <taxon>Embryophyta</taxon>
        <taxon>Tracheophyta</taxon>
        <taxon>Spermatophyta</taxon>
        <taxon>Magnoliopsida</taxon>
        <taxon>eudicotyledons</taxon>
        <taxon>Gunneridae</taxon>
        <taxon>Pentapetalae</taxon>
        <taxon>asterids</taxon>
        <taxon>lamiids</taxon>
        <taxon>Lamiales</taxon>
        <taxon>Orobanchaceae</taxon>
        <taxon>Rehmannieae</taxon>
        <taxon>Rehmannia</taxon>
    </lineage>
</organism>
<dbReference type="Proteomes" id="UP001318860">
    <property type="component" value="Unassembled WGS sequence"/>
</dbReference>
<dbReference type="EMBL" id="JABTTQ020001254">
    <property type="protein sequence ID" value="KAK6132551.1"/>
    <property type="molecule type" value="Genomic_DNA"/>
</dbReference>
<evidence type="ECO:0000313" key="2">
    <source>
        <dbReference type="Proteomes" id="UP001318860"/>
    </source>
</evidence>
<sequence>MKTRAGEDSLELYQGCILPMDQVTLGSMPDSKLEEIDARCQRSSQLDDATIIGGPVYRELGGFLARTNEEITPSNPRGKESSIGARRFCKHEALNSPSSRVAFKKLATGAKDFKDSPIFARLVVEKAAEFEVMGFYKCQSQLQKFGGFKPDFDPNKLDPELDGNRERAALDEEEESYEGQEFGFLLQIRSCSEGVPRVPIMATTVEEGDDMLDVSTLLGPS</sequence>
<name>A0ABR0VEJ2_REHGL</name>
<reference evidence="1 2" key="1">
    <citation type="journal article" date="2021" name="Comput. Struct. Biotechnol. J.">
        <title>De novo genome assembly of the potent medicinal plant Rehmannia glutinosa using nanopore technology.</title>
        <authorList>
            <person name="Ma L."/>
            <person name="Dong C."/>
            <person name="Song C."/>
            <person name="Wang X."/>
            <person name="Zheng X."/>
            <person name="Niu Y."/>
            <person name="Chen S."/>
            <person name="Feng W."/>
        </authorList>
    </citation>
    <scope>NUCLEOTIDE SEQUENCE [LARGE SCALE GENOMIC DNA]</scope>
    <source>
        <strain evidence="1">DH-2019</strain>
    </source>
</reference>
<protein>
    <submittedName>
        <fullName evidence="1">Uncharacterized protein</fullName>
    </submittedName>
</protein>
<gene>
    <name evidence="1" type="ORF">DH2020_033653</name>
</gene>
<keyword evidence="2" id="KW-1185">Reference proteome</keyword>
<comment type="caution">
    <text evidence="1">The sequence shown here is derived from an EMBL/GenBank/DDBJ whole genome shotgun (WGS) entry which is preliminary data.</text>
</comment>
<accession>A0ABR0VEJ2</accession>
<evidence type="ECO:0000313" key="1">
    <source>
        <dbReference type="EMBL" id="KAK6132551.1"/>
    </source>
</evidence>